<keyword evidence="3" id="KW-1185">Reference proteome</keyword>
<keyword evidence="1" id="KW-1133">Transmembrane helix</keyword>
<keyword evidence="1" id="KW-0472">Membrane</keyword>
<comment type="caution">
    <text evidence="2">The sequence shown here is derived from an EMBL/GenBank/DDBJ whole genome shotgun (WGS) entry which is preliminary data.</text>
</comment>
<dbReference type="Proteomes" id="UP000606600">
    <property type="component" value="Unassembled WGS sequence"/>
</dbReference>
<dbReference type="EMBL" id="JACWMY010000006">
    <property type="protein sequence ID" value="MBD1364950.1"/>
    <property type="molecule type" value="Genomic_DNA"/>
</dbReference>
<evidence type="ECO:0000313" key="3">
    <source>
        <dbReference type="Proteomes" id="UP000606600"/>
    </source>
</evidence>
<evidence type="ECO:0000256" key="1">
    <source>
        <dbReference type="SAM" id="Phobius"/>
    </source>
</evidence>
<name>A0ABR7WRL8_9SPHI</name>
<feature type="transmembrane region" description="Helical" evidence="1">
    <location>
        <begin position="186"/>
        <end position="204"/>
    </location>
</feature>
<gene>
    <name evidence="2" type="ORF">IDJ77_14100</name>
</gene>
<evidence type="ECO:0000313" key="2">
    <source>
        <dbReference type="EMBL" id="MBD1364950.1"/>
    </source>
</evidence>
<protein>
    <recommendedName>
        <fullName evidence="4">TIGR04222 domain-containing membrane protein</fullName>
    </recommendedName>
</protein>
<organism evidence="2 3">
    <name type="scientific">Mucilaginibacter pankratovii</name>
    <dbReference type="NCBI Taxonomy" id="2772110"/>
    <lineage>
        <taxon>Bacteria</taxon>
        <taxon>Pseudomonadati</taxon>
        <taxon>Bacteroidota</taxon>
        <taxon>Sphingobacteriia</taxon>
        <taxon>Sphingobacteriales</taxon>
        <taxon>Sphingobacteriaceae</taxon>
        <taxon>Mucilaginibacter</taxon>
    </lineage>
</organism>
<sequence length="272" mass="29870">MTKEEITLWQKIEAFRLDDPDAGFQFSARLARENGWSHGYTLRVIEEYKKFIFMCCITETGVTPSDPVDQVWHLHLTFTRSYWVDLCRDTIGKEIHHNPTKGGAQEAKKFDRFYTSSQTLYIDKFGMAPPEDIWHNNQQRFSDIDFQRVNVGRYWLIRKPKISTARLTFLMLLVACTTFIQASFGAPLLMLGIVAVVVFGVYKWESNPNKGKDNKDGSGSGCSTAGCGGDFGSSHHGGHHGGHDGGHGGDSGHSGCSGCSSSGCSGCGGGGD</sequence>
<reference evidence="2 3" key="1">
    <citation type="submission" date="2020-09" db="EMBL/GenBank/DDBJ databases">
        <title>Novel species of Mucilaginibacter isolated from a glacier on the Tibetan Plateau.</title>
        <authorList>
            <person name="Liu Q."/>
            <person name="Xin Y.-H."/>
        </authorList>
    </citation>
    <scope>NUCLEOTIDE SEQUENCE [LARGE SCALE GENOMIC DNA]</scope>
    <source>
        <strain evidence="2 3">ZT4R22</strain>
    </source>
</reference>
<evidence type="ECO:0008006" key="4">
    <source>
        <dbReference type="Google" id="ProtNLM"/>
    </source>
</evidence>
<proteinExistence type="predicted"/>
<accession>A0ABR7WRL8</accession>
<dbReference type="RefSeq" id="WP_191189604.1">
    <property type="nucleotide sequence ID" value="NZ_JACWMY010000006.1"/>
</dbReference>
<keyword evidence="1" id="KW-0812">Transmembrane</keyword>